<protein>
    <submittedName>
        <fullName evidence="4">Serine/threonine-protein phosphatase PP1-2</fullName>
    </submittedName>
</protein>
<dbReference type="Proteomes" id="UP001152797">
    <property type="component" value="Unassembled WGS sequence"/>
</dbReference>
<dbReference type="PANTHER" id="PTHR11668">
    <property type="entry name" value="SERINE/THREONINE PROTEIN PHOSPHATASE"/>
    <property type="match status" value="1"/>
</dbReference>
<dbReference type="InterPro" id="IPR000626">
    <property type="entry name" value="Ubiquitin-like_dom"/>
</dbReference>
<dbReference type="EMBL" id="CAMXCT010000313">
    <property type="protein sequence ID" value="CAI3976991.1"/>
    <property type="molecule type" value="Genomic_DNA"/>
</dbReference>
<evidence type="ECO:0000313" key="3">
    <source>
        <dbReference type="EMBL" id="CAI3976991.1"/>
    </source>
</evidence>
<comment type="caution">
    <text evidence="3">The sequence shown here is derived from an EMBL/GenBank/DDBJ whole genome shotgun (WGS) entry which is preliminary data.</text>
</comment>
<gene>
    <name evidence="3" type="ORF">C1SCF055_LOCUS5170</name>
</gene>
<dbReference type="SUPFAM" id="SSF54236">
    <property type="entry name" value="Ubiquitin-like"/>
    <property type="match status" value="1"/>
</dbReference>
<dbReference type="OrthoDB" id="5840669at2759"/>
<dbReference type="EMBL" id="CAMXCT030000313">
    <property type="protein sequence ID" value="CAL4764303.1"/>
    <property type="molecule type" value="Genomic_DNA"/>
</dbReference>
<proteinExistence type="predicted"/>
<dbReference type="InterPro" id="IPR029052">
    <property type="entry name" value="Metallo-depent_PP-like"/>
</dbReference>
<dbReference type="Pfam" id="PF00149">
    <property type="entry name" value="Metallophos"/>
    <property type="match status" value="1"/>
</dbReference>
<dbReference type="GO" id="GO:0004722">
    <property type="term" value="F:protein serine/threonine phosphatase activity"/>
    <property type="evidence" value="ECO:0007669"/>
    <property type="project" value="UniProtKB-EC"/>
</dbReference>
<feature type="compositionally biased region" description="Low complexity" evidence="1">
    <location>
        <begin position="348"/>
        <end position="367"/>
    </location>
</feature>
<reference evidence="4 5" key="2">
    <citation type="submission" date="2024-05" db="EMBL/GenBank/DDBJ databases">
        <authorList>
            <person name="Chen Y."/>
            <person name="Shah S."/>
            <person name="Dougan E. K."/>
            <person name="Thang M."/>
            <person name="Chan C."/>
        </authorList>
    </citation>
    <scope>NUCLEOTIDE SEQUENCE [LARGE SCALE GENOMIC DNA]</scope>
</reference>
<accession>A0A9P1BS46</accession>
<keyword evidence="5" id="KW-1185">Reference proteome</keyword>
<dbReference type="InterPro" id="IPR004843">
    <property type="entry name" value="Calcineurin-like_PHP"/>
</dbReference>
<dbReference type="GO" id="GO:0005634">
    <property type="term" value="C:nucleus"/>
    <property type="evidence" value="ECO:0007669"/>
    <property type="project" value="TreeGrafter"/>
</dbReference>
<dbReference type="Gene3D" id="3.10.20.90">
    <property type="entry name" value="Phosphatidylinositol 3-kinase Catalytic Subunit, Chain A, domain 1"/>
    <property type="match status" value="1"/>
</dbReference>
<name>A0A9P1BS46_9DINO</name>
<evidence type="ECO:0000256" key="1">
    <source>
        <dbReference type="SAM" id="MobiDB-lite"/>
    </source>
</evidence>
<dbReference type="EMBL" id="CAMXCT020000313">
    <property type="protein sequence ID" value="CAL1130366.1"/>
    <property type="molecule type" value="Genomic_DNA"/>
</dbReference>
<dbReference type="AlphaFoldDB" id="A0A9P1BS46"/>
<dbReference type="Gene3D" id="3.60.21.10">
    <property type="match status" value="2"/>
</dbReference>
<feature type="domain" description="Ubiquitin-like" evidence="2">
    <location>
        <begin position="11"/>
        <end position="81"/>
    </location>
</feature>
<dbReference type="GO" id="GO:0005737">
    <property type="term" value="C:cytoplasm"/>
    <property type="evidence" value="ECO:0007669"/>
    <property type="project" value="TreeGrafter"/>
</dbReference>
<dbReference type="GO" id="GO:0046872">
    <property type="term" value="F:metal ion binding"/>
    <property type="evidence" value="ECO:0007669"/>
    <property type="project" value="UniProtKB-KW"/>
</dbReference>
<dbReference type="InterPro" id="IPR029071">
    <property type="entry name" value="Ubiquitin-like_domsf"/>
</dbReference>
<reference evidence="3" key="1">
    <citation type="submission" date="2022-10" db="EMBL/GenBank/DDBJ databases">
        <authorList>
            <person name="Chen Y."/>
            <person name="Dougan E. K."/>
            <person name="Chan C."/>
            <person name="Rhodes N."/>
            <person name="Thang M."/>
        </authorList>
    </citation>
    <scope>NUCLEOTIDE SEQUENCE</scope>
</reference>
<dbReference type="CDD" id="cd17039">
    <property type="entry name" value="Ubl_ubiquitin_like"/>
    <property type="match status" value="1"/>
</dbReference>
<dbReference type="PRINTS" id="PR00114">
    <property type="entry name" value="STPHPHTASE"/>
</dbReference>
<dbReference type="PANTHER" id="PTHR11668:SF496">
    <property type="entry name" value="SERINE_THREONINE-PROTEIN PHOSPHATASE"/>
    <property type="match status" value="1"/>
</dbReference>
<dbReference type="InterPro" id="IPR050341">
    <property type="entry name" value="PP1_catalytic_subunit"/>
</dbReference>
<organism evidence="3">
    <name type="scientific">Cladocopium goreaui</name>
    <dbReference type="NCBI Taxonomy" id="2562237"/>
    <lineage>
        <taxon>Eukaryota</taxon>
        <taxon>Sar</taxon>
        <taxon>Alveolata</taxon>
        <taxon>Dinophyceae</taxon>
        <taxon>Suessiales</taxon>
        <taxon>Symbiodiniaceae</taxon>
        <taxon>Cladocopium</taxon>
    </lineage>
</organism>
<dbReference type="PROSITE" id="PS50053">
    <property type="entry name" value="UBIQUITIN_2"/>
    <property type="match status" value="1"/>
</dbReference>
<dbReference type="SUPFAM" id="SSF56300">
    <property type="entry name" value="Metallo-dependent phosphatases"/>
    <property type="match status" value="1"/>
</dbReference>
<sequence>MASAVNESAEVNVSVLNLAGDVVATWRGAVETSIQTVKREVAKRGGPPPACQVLSLEENHLKDEETFRDLKCTGDLTLTLVTTGGLNVWKLINTLMDPKGGPEYLQDIAEEDLLRLCELSSRVFLSEAPVLHVPDGVVVFGSLSGEFHQLRHIFATCGDVLTTRYVGLGNYCNRGEHGIETLGLLFSYKCMFPENFILLRGKHVCVVQNRVLCVCSGLSCEHGFDFLQRLERPTDIPDEGFLCDLLWAEPDLHIAGFSDSIRDGNKFGPDVVQNFLRANNFEMMCRTAVVDEGFEWFGDTKLVTIISVANYAGEFNNKGAVMLIDDNGNATFSVFESGAAPKAPRQRSLSPSSAPAALAPLAKDAAG</sequence>
<evidence type="ECO:0000313" key="4">
    <source>
        <dbReference type="EMBL" id="CAL4764303.1"/>
    </source>
</evidence>
<dbReference type="SMART" id="SM00156">
    <property type="entry name" value="PP2Ac"/>
    <property type="match status" value="1"/>
</dbReference>
<dbReference type="InterPro" id="IPR006186">
    <property type="entry name" value="Ser/Thr-sp_prot-phosphatase"/>
</dbReference>
<evidence type="ECO:0000259" key="2">
    <source>
        <dbReference type="PROSITE" id="PS50053"/>
    </source>
</evidence>
<evidence type="ECO:0000313" key="5">
    <source>
        <dbReference type="Proteomes" id="UP001152797"/>
    </source>
</evidence>
<feature type="region of interest" description="Disordered" evidence="1">
    <location>
        <begin position="341"/>
        <end position="367"/>
    </location>
</feature>